<name>A0AAE9JF96_CAEBR</name>
<dbReference type="EMBL" id="CP092623">
    <property type="protein sequence ID" value="UMM26138.1"/>
    <property type="molecule type" value="Genomic_DNA"/>
</dbReference>
<feature type="compositionally biased region" description="Basic and acidic residues" evidence="2">
    <location>
        <begin position="857"/>
        <end position="866"/>
    </location>
</feature>
<feature type="compositionally biased region" description="Basic and acidic residues" evidence="2">
    <location>
        <begin position="2926"/>
        <end position="2948"/>
    </location>
</feature>
<reference evidence="4 5" key="1">
    <citation type="submission" date="2022-04" db="EMBL/GenBank/DDBJ databases">
        <title>Chromosome-level reference genomes for two strains of Caenorhabditis briggsae: an improved platform for comparative genomics.</title>
        <authorList>
            <person name="Stevens L."/>
            <person name="Andersen E."/>
        </authorList>
    </citation>
    <scope>NUCLEOTIDE SEQUENCE [LARGE SCALE GENOMIC DNA]</scope>
    <source>
        <strain evidence="4">VX34</strain>
        <tissue evidence="4">Whole-organism</tissue>
    </source>
</reference>
<dbReference type="InterPro" id="IPR021109">
    <property type="entry name" value="Peptidase_aspartic_dom_sf"/>
</dbReference>
<dbReference type="Gene3D" id="3.90.70.10">
    <property type="entry name" value="Cysteine proteinases"/>
    <property type="match status" value="4"/>
</dbReference>
<feature type="region of interest" description="Disordered" evidence="2">
    <location>
        <begin position="2926"/>
        <end position="2951"/>
    </location>
</feature>
<evidence type="ECO:0000313" key="5">
    <source>
        <dbReference type="Proteomes" id="UP000829354"/>
    </source>
</evidence>
<feature type="region of interest" description="Disordered" evidence="2">
    <location>
        <begin position="1932"/>
        <end position="1955"/>
    </location>
</feature>
<dbReference type="InterPro" id="IPR001394">
    <property type="entry name" value="Peptidase_C19_UCH"/>
</dbReference>
<dbReference type="Pfam" id="PF03732">
    <property type="entry name" value="Retrotrans_gag"/>
    <property type="match status" value="1"/>
</dbReference>
<dbReference type="GO" id="GO:0004843">
    <property type="term" value="F:cysteine-type deubiquitinase activity"/>
    <property type="evidence" value="ECO:0007669"/>
    <property type="project" value="InterPro"/>
</dbReference>
<feature type="domain" description="USP" evidence="3">
    <location>
        <begin position="2651"/>
        <end position="2899"/>
    </location>
</feature>
<dbReference type="PROSITE" id="PS50235">
    <property type="entry name" value="USP_3"/>
    <property type="match status" value="3"/>
</dbReference>
<dbReference type="Pfam" id="PF20209">
    <property type="entry name" value="DUF6570"/>
    <property type="match status" value="1"/>
</dbReference>
<dbReference type="GO" id="GO:0016579">
    <property type="term" value="P:protein deubiquitination"/>
    <property type="evidence" value="ECO:0007669"/>
    <property type="project" value="InterPro"/>
</dbReference>
<feature type="compositionally biased region" description="Polar residues" evidence="2">
    <location>
        <begin position="747"/>
        <end position="758"/>
    </location>
</feature>
<dbReference type="Pfam" id="PF00443">
    <property type="entry name" value="UCH"/>
    <property type="match status" value="2"/>
</dbReference>
<dbReference type="Gene3D" id="2.40.70.10">
    <property type="entry name" value="Acid Proteases"/>
    <property type="match status" value="1"/>
</dbReference>
<feature type="coiled-coil region" evidence="1">
    <location>
        <begin position="3229"/>
        <end position="3277"/>
    </location>
</feature>
<feature type="region of interest" description="Disordered" evidence="2">
    <location>
        <begin position="811"/>
        <end position="935"/>
    </location>
</feature>
<feature type="domain" description="USP" evidence="3">
    <location>
        <begin position="307"/>
        <end position="577"/>
    </location>
</feature>
<feature type="compositionally biased region" description="Basic and acidic residues" evidence="2">
    <location>
        <begin position="822"/>
        <end position="834"/>
    </location>
</feature>
<dbReference type="Pfam" id="PF13975">
    <property type="entry name" value="gag-asp_proteas"/>
    <property type="match status" value="1"/>
</dbReference>
<feature type="region of interest" description="Disordered" evidence="2">
    <location>
        <begin position="1849"/>
        <end position="1890"/>
    </location>
</feature>
<dbReference type="Proteomes" id="UP000829354">
    <property type="component" value="Chromosome IV"/>
</dbReference>
<evidence type="ECO:0000256" key="2">
    <source>
        <dbReference type="SAM" id="MobiDB-lite"/>
    </source>
</evidence>
<feature type="compositionally biased region" description="Basic and acidic residues" evidence="2">
    <location>
        <begin position="760"/>
        <end position="772"/>
    </location>
</feature>
<accession>A0AAE9JF96</accession>
<feature type="compositionally biased region" description="Acidic residues" evidence="2">
    <location>
        <begin position="1878"/>
        <end position="1890"/>
    </location>
</feature>
<feature type="compositionally biased region" description="Low complexity" evidence="2">
    <location>
        <begin position="872"/>
        <end position="900"/>
    </location>
</feature>
<keyword evidence="5" id="KW-1185">Reference proteome</keyword>
<dbReference type="InterPro" id="IPR038765">
    <property type="entry name" value="Papain-like_cys_pep_sf"/>
</dbReference>
<sequence length="3388" mass="386030">MPVKTYLPYISITINEKRLVALWDSGAAISYVRHSTAKYLNVCIKHGSSFTAKAANGSTFGFLGEFNAKITIAGVIVNHKLWVADDKLCPANVLLGYDFMSELSALGFYSTLNPAEQKLVIDGRSIPILKPKDSLFQSVNCVMEVFNVDKVCLQPGETTVLRIRNGKQLSIDNAVFLESKIGGQLDFDTTVIHPLNYSDVYLQVLNCSNNVINLDKGQMLGHGKVLNLNEGLREVLVENENNYPEKVSPADASSKKSSIFGKISKTVDNLRGRIGRRQEEEEKMKAGVLQEKRKDSDVSQSSNMEYLLLENGDGTSCFLNVSLNMLFSIKPLRTAILSNPSDKATEMTQMDMVNNIFSGKVKSVAWLRKTMPGFETREGDQVSATDSLLRSLFDDSEKDLWKSIQIVETVEEKCTNCQFHRARDHRRQFLRLTVACKKRFSELWKESRKLKKVACRRCKKLSAVVTTTTTNEINEWMVVLVDRTSDRQSEKFRGFDRDEAMEMLGSSWKLQAYAEHIPATRIQMGHYRSWMRRENSSWACLSDKNVERADKSGADVIITKAPKYDGSKPFAIFLQKLISHLKAKGEQEEEDVVKIFPRLLCGSAPKCYESIPENCRNGTWKLLLESFSNLVHTVDSQLVAQKNLESLKQEKESVYEYYKRCEYLAHWAYPGSSREKIRETILNNVFVKGLKKSIRKHVHQGESSYDTLKSAELGEVLMKISGITSDSEDISTSMSQLDINPEVNHINGDSDSDGSSVQEPRAKSPKIDREMDNSDIIETVSSSTPLTALAAAARKKKNELKLRCQQIRLKRSGDSSVQEEFNGEHRAKSPKIEQDSADSFEIVTPSRPLSALGISTREMKQQKDLTRQQIGRSCRSSQIDSASQSADISFSPSSNVFSSPMELRSTPRRNAFSSASKENSQRSRSDGKSTCSMKSPIENVMDQLKNKIMKFDISRDLWNKRKSNTYEFDPEGIKTRSQLVEFVTVLRNFVVQEIIEVRGQIRNQLTVQLEGPKKSKNEMKRRQICRMGIHIYNDALDKIDKDSYQPITVVYQEAWCLFMERFDITNIDLMEDKKEKEPDHKVRIEEERCVEIELTPQIDETEDGESETDPEYDFEDDGALNAREKRMKKAQKAAKNSPPRLNNTNAVVGEIAELLKNVWEDDVLEEFDEDVDVVGKSLLGQMTLAKRCCPKSCPTIDANEAAAVHEVLLSNLKRMDGNVEDFVLDSLFYTYNGESKSVVRWLDVYERCFQGVRSLKRRYAEIREYIEIAAVCDVALEKKSIGQMSEIKTMELLTDKLRQKFHELYMARKDETHHREEYARKKYESLLTNFENSMQELENEICNVCHARTAAKYISYRSKDSISSKLMPQIMEDDAIQQIAVCRMCLRSKDLPAAALANNFMPEECPSVLSSLNVLESMLIEKARANMHIFYLHSIANKKTPMKATKGVLVVLGTDINSTVSHVANTLPSGSNMTIQVRTGWGKSYAVSMPKVVAALKWLKENNPHYADVEINEKFNFTLGENVFFDDQDASQKDADDLIVRTEEEDDGHLLTQDLVEEHQPIQNVHQQNDNIPTHEKYFMKKHEYVPISVETKMLDEIIFPRLHPRGNTGLDALRQTLTKFAKYVRTRLRHMDRRWATDANWLCYMYGRKMQLHLTSVQGISARVEYGTKVKDFDLSDDKVQKSMTSAYAKIRGFPQYWKKVKFEYVPADATDIVNYITSYTTKGEKAKKQGKDNMERYAMEGMSKSKALFQIGLDICNKREVGLLELVDDLMGHENYAFDMAHVFIYTDSKSDRPRMLRPKNRVQNEESIVHELSWLDDYYPNRGEEFANFSLYNIMANFEVVTEMVGSRTRRNRPIDEDQKKGRKSGGQPNANYDFDSDGDNNGTEDEFDRVTSLEGLHLAGLHTNKIMFDEDAFKEANRLRATLNPPLPPLECGVNPKKNMPDFSNDSKKAISKKTKERKQRILYDLRKTATDVEKIIPRLSQKTEFSDQTLFESVFIGFIHVMAMMEHVHKAVLDFDQSKLEPTKLPLAFNIFRQCFNNEMDDVWEIAHRFDRSPHMHVIHDVINYFVHNILPWSIIDMFSRKFQQINYCVLCKDRQRTSQSRSILFIENGRLGCKLNEHITECLRQPVAGGECGVEIGNEPCGGQIQSTGSLGSKSRYLVVGQLDGFASSYAPLPKDPFLIGDSRFLLVGAVSLGNLGSGSERDRVKAWYRQPDSEYVCYENGGQLEYTRDVELKGMHFFVFVEKPKERLTELEKKRVLESDRIVPNFDYVKIASDVEMDDVMSDEMDVDEDDDDEMPDELVDISKELVASGSSKPTNSDEEPPFLFLPNSGSDCFLNCVMNMFYRCIDIRRSIQSSNSSGRYVDMMKDIFNKNNTRKRVTTLRMALPRRFSTGHQDAGEAAVEIADTLEKEKIDLSGIRRTSSVLEKCTVCSYEEEGPEINMLYTNIFVPTNESFQKSFDDYMNPERRCGKCDRGLVRQSERWMNPKGNYHIVLVGRDQSQRFRGNNEVTMFGARWKPVAFVGYTAFKEAAGKNGTETGHYVSWMKNGSAWTCINDDREGKKVSETNMFLSDYGVNIIVFERIRQPTQNSLPPSQTVLRTDIPRRGPKLTRESVPPTGCSEERLKPPARIGAKQQDKTKHLKSYVLLKNSGSDCFLNVVINFLCSATQFKDRIISQRATLGETGQQLAELFSGEVNSVDQLRFSLGNQFHTGWQDVTEVFEIIVDMLVDQEELLPELSAIVERTPMCMKKCSSVTQVNTEYWTTGMLSTQDHSFERMIQGTLSMRDGCHQCGGPNLSTRSVISTADFHIVRVEKLRGAKFSESLKAKDEVKMFGDTWSVVCFVEFVPPGHYVCWTKTGKEWLCISDDKIKKKVNATNMDLKDFEIRMIMFQKVSPADVSSKNSSIFGKISKTVDNLRGRIGRRQEEGKLKADVRQEKRKDSDGSQSSNMEYLLLENGDGTSCFLNVSLNMLFSIKPLRTAILNNPSDRATEMTQMDMVKSIFSGKVKSAAGLRKTMPGFQTREGDQVSATDSLLQGLFDDSEKDLWKSIQIMETVEEKCTNCKFDRARDHRRQFLRLTVASKKKFSELWKESRKPKKVACRRCKKLNAVVTTTTTNEINEWMVVLVDRTSDRQSEKFRGFDRDEAMEMLGSSWKLQAFKLVMSSVMRFQVCSNPEEQKCECGEISIDDVVISGAAGSVSGSVQRHPEYIQKQISGLRVEANRVPMLTAQLVQAKQKAAELEKLLSDANSALTEVQEEKQALQDSYDELEFDRPYPAAPVPLLPLAPVKEEVEEGMDNQQQQQQQQQQYVDIWKPKKKMSPTSGSWMDGSIDDLKRFSTSGSWMDGRIDVLKSILYPLSVTFPPISYFVVNKLLLLHCLFIFQ</sequence>
<evidence type="ECO:0000259" key="3">
    <source>
        <dbReference type="PROSITE" id="PS50235"/>
    </source>
</evidence>
<gene>
    <name evidence="4" type="ORF">L5515_009967</name>
</gene>
<feature type="region of interest" description="Disordered" evidence="2">
    <location>
        <begin position="741"/>
        <end position="774"/>
    </location>
</feature>
<feature type="domain" description="USP" evidence="3">
    <location>
        <begin position="2331"/>
        <end position="2589"/>
    </location>
</feature>
<proteinExistence type="predicted"/>
<evidence type="ECO:0000256" key="1">
    <source>
        <dbReference type="SAM" id="Coils"/>
    </source>
</evidence>
<dbReference type="InterPro" id="IPR046700">
    <property type="entry name" value="DUF6570"/>
</dbReference>
<organism evidence="4 5">
    <name type="scientific">Caenorhabditis briggsae</name>
    <dbReference type="NCBI Taxonomy" id="6238"/>
    <lineage>
        <taxon>Eukaryota</taxon>
        <taxon>Metazoa</taxon>
        <taxon>Ecdysozoa</taxon>
        <taxon>Nematoda</taxon>
        <taxon>Chromadorea</taxon>
        <taxon>Rhabditida</taxon>
        <taxon>Rhabditina</taxon>
        <taxon>Rhabditomorpha</taxon>
        <taxon>Rhabditoidea</taxon>
        <taxon>Rhabditidae</taxon>
        <taxon>Peloderinae</taxon>
        <taxon>Caenorhabditis</taxon>
    </lineage>
</organism>
<dbReference type="SUPFAM" id="SSF54001">
    <property type="entry name" value="Cysteine proteinases"/>
    <property type="match status" value="4"/>
</dbReference>
<dbReference type="InterPro" id="IPR005162">
    <property type="entry name" value="Retrotrans_gag_dom"/>
</dbReference>
<dbReference type="CDD" id="cd00303">
    <property type="entry name" value="retropepsin_like"/>
    <property type="match status" value="1"/>
</dbReference>
<protein>
    <recommendedName>
        <fullName evidence="3">USP domain-containing protein</fullName>
    </recommendedName>
</protein>
<evidence type="ECO:0000313" key="4">
    <source>
        <dbReference type="EMBL" id="UMM26138.1"/>
    </source>
</evidence>
<dbReference type="SUPFAM" id="SSF50630">
    <property type="entry name" value="Acid proteases"/>
    <property type="match status" value="1"/>
</dbReference>
<keyword evidence="1" id="KW-0175">Coiled coil</keyword>
<dbReference type="InterPro" id="IPR028889">
    <property type="entry name" value="USP"/>
</dbReference>